<gene>
    <name evidence="1" type="ORF">METZ01_LOCUS73037</name>
</gene>
<accession>A0A381U157</accession>
<sequence length="23" mass="2648">VDSESAALVRLNPVFMRFAWEIP</sequence>
<organism evidence="1">
    <name type="scientific">marine metagenome</name>
    <dbReference type="NCBI Taxonomy" id="408172"/>
    <lineage>
        <taxon>unclassified sequences</taxon>
        <taxon>metagenomes</taxon>
        <taxon>ecological metagenomes</taxon>
    </lineage>
</organism>
<name>A0A381U157_9ZZZZ</name>
<protein>
    <submittedName>
        <fullName evidence="1">Uncharacterized protein</fullName>
    </submittedName>
</protein>
<proteinExistence type="predicted"/>
<feature type="non-terminal residue" evidence="1">
    <location>
        <position position="1"/>
    </location>
</feature>
<evidence type="ECO:0000313" key="1">
    <source>
        <dbReference type="EMBL" id="SVA20183.1"/>
    </source>
</evidence>
<reference evidence="1" key="1">
    <citation type="submission" date="2018-05" db="EMBL/GenBank/DDBJ databases">
        <authorList>
            <person name="Lanie J.A."/>
            <person name="Ng W.-L."/>
            <person name="Kazmierczak K.M."/>
            <person name="Andrzejewski T.M."/>
            <person name="Davidsen T.M."/>
            <person name="Wayne K.J."/>
            <person name="Tettelin H."/>
            <person name="Glass J.I."/>
            <person name="Rusch D."/>
            <person name="Podicherti R."/>
            <person name="Tsui H.-C.T."/>
            <person name="Winkler M.E."/>
        </authorList>
    </citation>
    <scope>NUCLEOTIDE SEQUENCE</scope>
</reference>
<dbReference type="EMBL" id="UINC01005262">
    <property type="protein sequence ID" value="SVA20183.1"/>
    <property type="molecule type" value="Genomic_DNA"/>
</dbReference>
<dbReference type="AlphaFoldDB" id="A0A381U157"/>